<name>A0AAV0B2U0_PHAPC</name>
<dbReference type="Proteomes" id="UP001153365">
    <property type="component" value="Unassembled WGS sequence"/>
</dbReference>
<gene>
    <name evidence="1" type="ORF">PPACK8108_LOCUS12377</name>
</gene>
<proteinExistence type="predicted"/>
<dbReference type="EMBL" id="CALTRL010002965">
    <property type="protein sequence ID" value="CAH7677231.1"/>
    <property type="molecule type" value="Genomic_DNA"/>
</dbReference>
<protein>
    <submittedName>
        <fullName evidence="1">Uncharacterized protein</fullName>
    </submittedName>
</protein>
<evidence type="ECO:0000313" key="2">
    <source>
        <dbReference type="Proteomes" id="UP001153365"/>
    </source>
</evidence>
<accession>A0AAV0B2U0</accession>
<keyword evidence="2" id="KW-1185">Reference proteome</keyword>
<dbReference type="AlphaFoldDB" id="A0AAV0B2U0"/>
<reference evidence="1" key="1">
    <citation type="submission" date="2022-06" db="EMBL/GenBank/DDBJ databases">
        <authorList>
            <consortium name="SYNGENTA / RWTH Aachen University"/>
        </authorList>
    </citation>
    <scope>NUCLEOTIDE SEQUENCE</scope>
</reference>
<sequence>MGSVPSLIQSEYLDSPVPNLINKILSGIHLVRITSSDKSGFFFKNLPRWLKHIIKLCNSCYCSVDN</sequence>
<organism evidence="1 2">
    <name type="scientific">Phakopsora pachyrhizi</name>
    <name type="common">Asian soybean rust disease fungus</name>
    <dbReference type="NCBI Taxonomy" id="170000"/>
    <lineage>
        <taxon>Eukaryota</taxon>
        <taxon>Fungi</taxon>
        <taxon>Dikarya</taxon>
        <taxon>Basidiomycota</taxon>
        <taxon>Pucciniomycotina</taxon>
        <taxon>Pucciniomycetes</taxon>
        <taxon>Pucciniales</taxon>
        <taxon>Phakopsoraceae</taxon>
        <taxon>Phakopsora</taxon>
    </lineage>
</organism>
<evidence type="ECO:0000313" key="1">
    <source>
        <dbReference type="EMBL" id="CAH7677231.1"/>
    </source>
</evidence>
<comment type="caution">
    <text evidence="1">The sequence shown here is derived from an EMBL/GenBank/DDBJ whole genome shotgun (WGS) entry which is preliminary data.</text>
</comment>